<gene>
    <name evidence="1" type="ORF">IHE45_06G065000</name>
</gene>
<comment type="caution">
    <text evidence="1">The sequence shown here is derived from an EMBL/GenBank/DDBJ whole genome shotgun (WGS) entry which is preliminary data.</text>
</comment>
<evidence type="ECO:0000313" key="1">
    <source>
        <dbReference type="EMBL" id="KAH7679535.1"/>
    </source>
</evidence>
<proteinExistence type="predicted"/>
<keyword evidence="2" id="KW-1185">Reference proteome</keyword>
<dbReference type="Proteomes" id="UP000827976">
    <property type="component" value="Chromosome 6"/>
</dbReference>
<evidence type="ECO:0000313" key="2">
    <source>
        <dbReference type="Proteomes" id="UP000827976"/>
    </source>
</evidence>
<accession>A0ACB7VXL1</accession>
<protein>
    <submittedName>
        <fullName evidence="1">Uncharacterized protein</fullName>
    </submittedName>
</protein>
<organism evidence="1 2">
    <name type="scientific">Dioscorea alata</name>
    <name type="common">Purple yam</name>
    <dbReference type="NCBI Taxonomy" id="55571"/>
    <lineage>
        <taxon>Eukaryota</taxon>
        <taxon>Viridiplantae</taxon>
        <taxon>Streptophyta</taxon>
        <taxon>Embryophyta</taxon>
        <taxon>Tracheophyta</taxon>
        <taxon>Spermatophyta</taxon>
        <taxon>Magnoliopsida</taxon>
        <taxon>Liliopsida</taxon>
        <taxon>Dioscoreales</taxon>
        <taxon>Dioscoreaceae</taxon>
        <taxon>Dioscorea</taxon>
    </lineage>
</organism>
<reference evidence="2" key="1">
    <citation type="journal article" date="2022" name="Nat. Commun.">
        <title>Chromosome evolution and the genetic basis of agronomically important traits in greater yam.</title>
        <authorList>
            <person name="Bredeson J.V."/>
            <person name="Lyons J.B."/>
            <person name="Oniyinde I.O."/>
            <person name="Okereke N.R."/>
            <person name="Kolade O."/>
            <person name="Nnabue I."/>
            <person name="Nwadili C.O."/>
            <person name="Hribova E."/>
            <person name="Parker M."/>
            <person name="Nwogha J."/>
            <person name="Shu S."/>
            <person name="Carlson J."/>
            <person name="Kariba R."/>
            <person name="Muthemba S."/>
            <person name="Knop K."/>
            <person name="Barton G.J."/>
            <person name="Sherwood A.V."/>
            <person name="Lopez-Montes A."/>
            <person name="Asiedu R."/>
            <person name="Jamnadass R."/>
            <person name="Muchugi A."/>
            <person name="Goodstein D."/>
            <person name="Egesi C.N."/>
            <person name="Featherston J."/>
            <person name="Asfaw A."/>
            <person name="Simpson G.G."/>
            <person name="Dolezel J."/>
            <person name="Hendre P.S."/>
            <person name="Van Deynze A."/>
            <person name="Kumar P.L."/>
            <person name="Obidiegwu J.E."/>
            <person name="Bhattacharjee R."/>
            <person name="Rokhsar D.S."/>
        </authorList>
    </citation>
    <scope>NUCLEOTIDE SEQUENCE [LARGE SCALE GENOMIC DNA]</scope>
    <source>
        <strain evidence="2">cv. TDa95/00328</strain>
    </source>
</reference>
<dbReference type="EMBL" id="CM037016">
    <property type="protein sequence ID" value="KAH7679535.1"/>
    <property type="molecule type" value="Genomic_DNA"/>
</dbReference>
<name>A0ACB7VXL1_DIOAL</name>
<sequence>MGGCSSKHQVTDSLTRPSPPELNLPVSRISGVTDEGEKRTPAMVEGGKPATGKEESLEHPLVTFEVMFLCNELPLDAFESFYSSYDYYGMMFGRLCDSVCYICLYEWWEIVCVVFYLILRETLD</sequence>